<comment type="caution">
    <text evidence="1">The sequence shown here is derived from an EMBL/GenBank/DDBJ whole genome shotgun (WGS) entry which is preliminary data.</text>
</comment>
<proteinExistence type="predicted"/>
<name>A0ACB9UVB9_9CETA</name>
<evidence type="ECO:0000313" key="2">
    <source>
        <dbReference type="Proteomes" id="UP001057279"/>
    </source>
</evidence>
<reference evidence="1" key="1">
    <citation type="submission" date="2022-03" db="EMBL/GenBank/DDBJ databases">
        <title>Genomic analyses of argali, domestic sheep and their hybrids provide insights into chromosomal evolution, heterosis and genetic basis of agronomic traits.</title>
        <authorList>
            <person name="Li M."/>
        </authorList>
    </citation>
    <scope>NUCLEOTIDE SEQUENCE</scope>
    <source>
        <strain evidence="1">F1 hybrid</strain>
    </source>
</reference>
<dbReference type="EMBL" id="CM043035">
    <property type="protein sequence ID" value="KAI4581304.1"/>
    <property type="molecule type" value="Genomic_DNA"/>
</dbReference>
<organism evidence="1 2">
    <name type="scientific">Ovis ammon polii x Ovis aries</name>
    <dbReference type="NCBI Taxonomy" id="2918886"/>
    <lineage>
        <taxon>Eukaryota</taxon>
        <taxon>Metazoa</taxon>
        <taxon>Chordata</taxon>
        <taxon>Craniata</taxon>
        <taxon>Vertebrata</taxon>
        <taxon>Euteleostomi</taxon>
        <taxon>Mammalia</taxon>
        <taxon>Eutheria</taxon>
        <taxon>Laurasiatheria</taxon>
        <taxon>Artiodactyla</taxon>
        <taxon>Ruminantia</taxon>
        <taxon>Pecora</taxon>
        <taxon>Bovidae</taxon>
        <taxon>Caprinae</taxon>
        <taxon>Ovis</taxon>
    </lineage>
</organism>
<sequence length="276" mass="31354">MVFWFGCAYRQVKAHRSPFSLWDLADCISTLISFQECFEGFIASFRRTWSSLESHDIQANPYLLYHSVGNSTEETQKTRAPLVSLDSEVCVHTDSSVLQLFQAAVIQTGCDWQYEFILSNKQRWELCTFHDYTRILYAVLDDISSLLGNIEECLTVMKDKLKMQIKDPLPPSNIKRGEKRKVLNTESGFRPSELYIELLIDEANHGKVKENRPVLSDSSNISEKRNLIKDEVDALSSCCLTAEGFLLALLYSFISSPPPSSSSPPRPLLVFIITSH</sequence>
<dbReference type="Proteomes" id="UP001057279">
    <property type="component" value="Linkage Group LG10"/>
</dbReference>
<keyword evidence="2" id="KW-1185">Reference proteome</keyword>
<gene>
    <name evidence="1" type="ORF">MJG53_009747</name>
</gene>
<evidence type="ECO:0000313" key="1">
    <source>
        <dbReference type="EMBL" id="KAI4581304.1"/>
    </source>
</evidence>
<accession>A0ACB9UVB9</accession>
<protein>
    <submittedName>
        <fullName evidence="1">Uncharacterized protein</fullName>
    </submittedName>
</protein>